<dbReference type="AlphaFoldDB" id="A0A1R1YS30"/>
<accession>A0A1R1YS30</accession>
<organism evidence="1 2">
    <name type="scientific">Smittium culicis</name>
    <dbReference type="NCBI Taxonomy" id="133412"/>
    <lineage>
        <taxon>Eukaryota</taxon>
        <taxon>Fungi</taxon>
        <taxon>Fungi incertae sedis</taxon>
        <taxon>Zoopagomycota</taxon>
        <taxon>Kickxellomycotina</taxon>
        <taxon>Harpellomycetes</taxon>
        <taxon>Harpellales</taxon>
        <taxon>Legeriomycetaceae</taxon>
        <taxon>Smittium</taxon>
    </lineage>
</organism>
<reference evidence="2" key="1">
    <citation type="submission" date="2017-01" db="EMBL/GenBank/DDBJ databases">
        <authorList>
            <person name="Wang Y."/>
            <person name="White M."/>
            <person name="Kvist S."/>
            <person name="Moncalvo J.-M."/>
        </authorList>
    </citation>
    <scope>NUCLEOTIDE SEQUENCE [LARGE SCALE GENOMIC DNA]</scope>
    <source>
        <strain evidence="2">ID-206-W2</strain>
    </source>
</reference>
<name>A0A1R1YS30_9FUNG</name>
<dbReference type="EMBL" id="LSSM01000244">
    <property type="protein sequence ID" value="OMJ29586.1"/>
    <property type="molecule type" value="Genomic_DNA"/>
</dbReference>
<keyword evidence="2" id="KW-1185">Reference proteome</keyword>
<evidence type="ECO:0000313" key="1">
    <source>
        <dbReference type="EMBL" id="OMJ29586.1"/>
    </source>
</evidence>
<protein>
    <submittedName>
        <fullName evidence="1">Uncharacterized protein</fullName>
    </submittedName>
</protein>
<evidence type="ECO:0000313" key="2">
    <source>
        <dbReference type="Proteomes" id="UP000187429"/>
    </source>
</evidence>
<dbReference type="Proteomes" id="UP000187429">
    <property type="component" value="Unassembled WGS sequence"/>
</dbReference>
<sequence length="68" mass="7402">MSTPQLYLCGSSPPNSTFSSTMSRYENIDSRTLSMLAHASSLSCSSSTTFFPPIYFYGNQLLSNSSVC</sequence>
<proteinExistence type="predicted"/>
<gene>
    <name evidence="1" type="ORF">AYI69_g902</name>
</gene>
<comment type="caution">
    <text evidence="1">The sequence shown here is derived from an EMBL/GenBank/DDBJ whole genome shotgun (WGS) entry which is preliminary data.</text>
</comment>